<reference evidence="1" key="1">
    <citation type="submission" date="2021-01" db="EMBL/GenBank/DDBJ databases">
        <authorList>
            <consortium name="Genoscope - CEA"/>
            <person name="William W."/>
        </authorList>
    </citation>
    <scope>NUCLEOTIDE SEQUENCE</scope>
</reference>
<dbReference type="EMBL" id="CAJJDO010000014">
    <property type="protein sequence ID" value="CAD8145496.1"/>
    <property type="molecule type" value="Genomic_DNA"/>
</dbReference>
<keyword evidence="2" id="KW-1185">Reference proteome</keyword>
<name>A0A8S1T203_9CILI</name>
<dbReference type="OrthoDB" id="285913at2759"/>
<gene>
    <name evidence="1" type="ORF">PPENT_87.1.T0140272</name>
</gene>
<dbReference type="Proteomes" id="UP000689195">
    <property type="component" value="Unassembled WGS sequence"/>
</dbReference>
<evidence type="ECO:0000313" key="1">
    <source>
        <dbReference type="EMBL" id="CAD8145496.1"/>
    </source>
</evidence>
<protein>
    <submittedName>
        <fullName evidence="1">Uncharacterized protein</fullName>
    </submittedName>
</protein>
<dbReference type="AlphaFoldDB" id="A0A8S1T203"/>
<organism evidence="1 2">
    <name type="scientific">Paramecium pentaurelia</name>
    <dbReference type="NCBI Taxonomy" id="43138"/>
    <lineage>
        <taxon>Eukaryota</taxon>
        <taxon>Sar</taxon>
        <taxon>Alveolata</taxon>
        <taxon>Ciliophora</taxon>
        <taxon>Intramacronucleata</taxon>
        <taxon>Oligohymenophorea</taxon>
        <taxon>Peniculida</taxon>
        <taxon>Parameciidae</taxon>
        <taxon>Paramecium</taxon>
    </lineage>
</organism>
<accession>A0A8S1T203</accession>
<proteinExistence type="predicted"/>
<comment type="caution">
    <text evidence="1">The sequence shown here is derived from an EMBL/GenBank/DDBJ whole genome shotgun (WGS) entry which is preliminary data.</text>
</comment>
<evidence type="ECO:0000313" key="2">
    <source>
        <dbReference type="Proteomes" id="UP000689195"/>
    </source>
</evidence>
<sequence length="79" mass="9224">MSKPGLGLNSFHLVFIEKSYGDIDEGNYQRIYSDKTMIGNKVSFDEEIMICFFHQKEKVTQIVDNKKKTIKECLKECLK</sequence>